<sequence length="69" mass="7983">MPYPEWLPDLIELNSYKGNWDSYLEHLYSVYTQNFITSKPIYNGTPVGVKGTPKSMTKMLHFGILSLKE</sequence>
<accession>A0A917K0B6</accession>
<protein>
    <submittedName>
        <fullName evidence="1">Uncharacterized protein</fullName>
    </submittedName>
</protein>
<dbReference type="Proteomes" id="UP000630149">
    <property type="component" value="Unassembled WGS sequence"/>
</dbReference>
<reference evidence="1" key="1">
    <citation type="journal article" date="2014" name="Int. J. Syst. Evol. Microbiol.">
        <title>Complete genome sequence of Corynebacterium casei LMG S-19264T (=DSM 44701T), isolated from a smear-ripened cheese.</title>
        <authorList>
            <consortium name="US DOE Joint Genome Institute (JGI-PGF)"/>
            <person name="Walter F."/>
            <person name="Albersmeier A."/>
            <person name="Kalinowski J."/>
            <person name="Ruckert C."/>
        </authorList>
    </citation>
    <scope>NUCLEOTIDE SEQUENCE</scope>
    <source>
        <strain evidence="1">JCM 13919</strain>
    </source>
</reference>
<name>A0A917K0B6_9GAMM</name>
<organism evidence="1 2">
    <name type="scientific">Legionella impletisoli</name>
    <dbReference type="NCBI Taxonomy" id="343510"/>
    <lineage>
        <taxon>Bacteria</taxon>
        <taxon>Pseudomonadati</taxon>
        <taxon>Pseudomonadota</taxon>
        <taxon>Gammaproteobacteria</taxon>
        <taxon>Legionellales</taxon>
        <taxon>Legionellaceae</taxon>
        <taxon>Legionella</taxon>
    </lineage>
</organism>
<comment type="caution">
    <text evidence="1">The sequence shown here is derived from an EMBL/GenBank/DDBJ whole genome shotgun (WGS) entry which is preliminary data.</text>
</comment>
<reference evidence="1" key="2">
    <citation type="submission" date="2020-09" db="EMBL/GenBank/DDBJ databases">
        <authorList>
            <person name="Sun Q."/>
            <person name="Ohkuma M."/>
        </authorList>
    </citation>
    <scope>NUCLEOTIDE SEQUENCE</scope>
    <source>
        <strain evidence="1">JCM 13919</strain>
    </source>
</reference>
<evidence type="ECO:0000313" key="1">
    <source>
        <dbReference type="EMBL" id="GGI92342.1"/>
    </source>
</evidence>
<evidence type="ECO:0000313" key="2">
    <source>
        <dbReference type="Proteomes" id="UP000630149"/>
    </source>
</evidence>
<dbReference type="AlphaFoldDB" id="A0A917K0B6"/>
<keyword evidence="2" id="KW-1185">Reference proteome</keyword>
<gene>
    <name evidence="1" type="ORF">GCM10007966_21230</name>
</gene>
<proteinExistence type="predicted"/>
<dbReference type="EMBL" id="BMOB01000013">
    <property type="protein sequence ID" value="GGI92342.1"/>
    <property type="molecule type" value="Genomic_DNA"/>
</dbReference>